<evidence type="ECO:0000256" key="11">
    <source>
        <dbReference type="ARBA" id="ARBA00022984"/>
    </source>
</evidence>
<dbReference type="Pfam" id="PF00905">
    <property type="entry name" value="Transpeptidase"/>
    <property type="match status" value="1"/>
</dbReference>
<protein>
    <submittedName>
        <fullName evidence="20">Uncharacterized protein</fullName>
    </submittedName>
</protein>
<feature type="domain" description="Penicillin-binding protein transpeptidase" evidence="18">
    <location>
        <begin position="343"/>
        <end position="614"/>
    </location>
</feature>
<dbReference type="InterPro" id="IPR001460">
    <property type="entry name" value="PCN-bd_Tpept"/>
</dbReference>
<dbReference type="Gene3D" id="2.60.40.10">
    <property type="entry name" value="Immunoglobulins"/>
    <property type="match status" value="1"/>
</dbReference>
<evidence type="ECO:0000313" key="21">
    <source>
        <dbReference type="Proteomes" id="UP000229342"/>
    </source>
</evidence>
<evidence type="ECO:0000256" key="1">
    <source>
        <dbReference type="ARBA" id="ARBA00004236"/>
    </source>
</evidence>
<dbReference type="GO" id="GO:0008360">
    <property type="term" value="P:regulation of cell shape"/>
    <property type="evidence" value="ECO:0007669"/>
    <property type="project" value="UniProtKB-KW"/>
</dbReference>
<comment type="catalytic activity">
    <reaction evidence="15">
        <text>Preferential cleavage: (Ac)2-L-Lys-D-Ala-|-D-Ala. Also transpeptidation of peptidyl-alanyl moieties that are N-acyl substituents of D-alanine.</text>
        <dbReference type="EC" id="3.4.16.4"/>
    </reaction>
</comment>
<organism evidence="20 21">
    <name type="scientific">Candidatus Taylorbacteria bacterium CG11_big_fil_rev_8_21_14_0_20_46_11</name>
    <dbReference type="NCBI Taxonomy" id="1975025"/>
    <lineage>
        <taxon>Bacteria</taxon>
        <taxon>Candidatus Tayloriibacteriota</taxon>
    </lineage>
</organism>
<evidence type="ECO:0000256" key="8">
    <source>
        <dbReference type="ARBA" id="ARBA00022679"/>
    </source>
</evidence>
<keyword evidence="9" id="KW-0378">Hydrolase</keyword>
<evidence type="ECO:0000256" key="4">
    <source>
        <dbReference type="ARBA" id="ARBA00022475"/>
    </source>
</evidence>
<keyword evidence="11" id="KW-0573">Peptidoglycan synthesis</keyword>
<dbReference type="GO" id="GO:0030288">
    <property type="term" value="C:outer membrane-bounded periplasmic space"/>
    <property type="evidence" value="ECO:0007669"/>
    <property type="project" value="TreeGrafter"/>
</dbReference>
<evidence type="ECO:0000256" key="16">
    <source>
        <dbReference type="ARBA" id="ARBA00049902"/>
    </source>
</evidence>
<evidence type="ECO:0000256" key="6">
    <source>
        <dbReference type="ARBA" id="ARBA00022670"/>
    </source>
</evidence>
<dbReference type="EMBL" id="PCVG01000031">
    <property type="protein sequence ID" value="PIQ68727.1"/>
    <property type="molecule type" value="Genomic_DNA"/>
</dbReference>
<evidence type="ECO:0000256" key="10">
    <source>
        <dbReference type="ARBA" id="ARBA00022960"/>
    </source>
</evidence>
<dbReference type="Pfam" id="PF00912">
    <property type="entry name" value="Transgly"/>
    <property type="match status" value="1"/>
</dbReference>
<dbReference type="SUPFAM" id="SSF56601">
    <property type="entry name" value="beta-lactamase/transpeptidase-like"/>
    <property type="match status" value="1"/>
</dbReference>
<keyword evidence="17" id="KW-0812">Transmembrane</keyword>
<keyword evidence="17" id="KW-1133">Transmembrane helix</keyword>
<dbReference type="InterPro" id="IPR013783">
    <property type="entry name" value="Ig-like_fold"/>
</dbReference>
<dbReference type="GO" id="GO:0008658">
    <property type="term" value="F:penicillin binding"/>
    <property type="evidence" value="ECO:0007669"/>
    <property type="project" value="InterPro"/>
</dbReference>
<gene>
    <name evidence="20" type="ORF">COV91_02505</name>
</gene>
<proteinExistence type="inferred from homology"/>
<comment type="subcellular location">
    <subcellularLocation>
        <location evidence="1">Cell membrane</location>
    </subcellularLocation>
</comment>
<evidence type="ECO:0000256" key="9">
    <source>
        <dbReference type="ARBA" id="ARBA00022801"/>
    </source>
</evidence>
<dbReference type="GO" id="GO:0006508">
    <property type="term" value="P:proteolysis"/>
    <property type="evidence" value="ECO:0007669"/>
    <property type="project" value="UniProtKB-KW"/>
</dbReference>
<accession>A0A2H0KBY4</accession>
<dbReference type="GO" id="GO:0008955">
    <property type="term" value="F:peptidoglycan glycosyltransferase activity"/>
    <property type="evidence" value="ECO:0007669"/>
    <property type="project" value="UniProtKB-EC"/>
</dbReference>
<dbReference type="InterPro" id="IPR001264">
    <property type="entry name" value="Glyco_trans_51"/>
</dbReference>
<evidence type="ECO:0000256" key="7">
    <source>
        <dbReference type="ARBA" id="ARBA00022676"/>
    </source>
</evidence>
<name>A0A2H0KBY4_9BACT</name>
<dbReference type="Gene3D" id="3.40.710.10">
    <property type="entry name" value="DD-peptidase/beta-lactamase superfamily"/>
    <property type="match status" value="1"/>
</dbReference>
<dbReference type="GO" id="GO:0009252">
    <property type="term" value="P:peptidoglycan biosynthetic process"/>
    <property type="evidence" value="ECO:0007669"/>
    <property type="project" value="UniProtKB-KW"/>
</dbReference>
<keyword evidence="6" id="KW-0645">Protease</keyword>
<dbReference type="Pfam" id="PF17957">
    <property type="entry name" value="Big_7"/>
    <property type="match status" value="1"/>
</dbReference>
<evidence type="ECO:0000256" key="17">
    <source>
        <dbReference type="SAM" id="Phobius"/>
    </source>
</evidence>
<evidence type="ECO:0000256" key="5">
    <source>
        <dbReference type="ARBA" id="ARBA00022645"/>
    </source>
</evidence>
<keyword evidence="7" id="KW-0328">Glycosyltransferase</keyword>
<dbReference type="PANTHER" id="PTHR32282">
    <property type="entry name" value="BINDING PROTEIN TRANSPEPTIDASE, PUTATIVE-RELATED"/>
    <property type="match status" value="1"/>
</dbReference>
<comment type="catalytic activity">
    <reaction evidence="16">
        <text>[GlcNAc-(1-&gt;4)-Mur2Ac(oyl-L-Ala-gamma-D-Glu-L-Lys-D-Ala-D-Ala)](n)-di-trans,octa-cis-undecaprenyl diphosphate + beta-D-GlcNAc-(1-&gt;4)-Mur2Ac(oyl-L-Ala-gamma-D-Glu-L-Lys-D-Ala-D-Ala)-di-trans,octa-cis-undecaprenyl diphosphate = [GlcNAc-(1-&gt;4)-Mur2Ac(oyl-L-Ala-gamma-D-Glu-L-Lys-D-Ala-D-Ala)](n+1)-di-trans,octa-cis-undecaprenyl diphosphate + di-trans,octa-cis-undecaprenyl diphosphate + H(+)</text>
        <dbReference type="Rhea" id="RHEA:23708"/>
        <dbReference type="Rhea" id="RHEA-COMP:9602"/>
        <dbReference type="Rhea" id="RHEA-COMP:9603"/>
        <dbReference type="ChEBI" id="CHEBI:15378"/>
        <dbReference type="ChEBI" id="CHEBI:58405"/>
        <dbReference type="ChEBI" id="CHEBI:60033"/>
        <dbReference type="ChEBI" id="CHEBI:78435"/>
        <dbReference type="EC" id="2.4.99.28"/>
    </reaction>
</comment>
<dbReference type="FunFam" id="1.10.3810.10:FF:000001">
    <property type="entry name" value="Penicillin-binding protein 1A"/>
    <property type="match status" value="1"/>
</dbReference>
<dbReference type="AlphaFoldDB" id="A0A2H0KBY4"/>
<dbReference type="GO" id="GO:0071555">
    <property type="term" value="P:cell wall organization"/>
    <property type="evidence" value="ECO:0007669"/>
    <property type="project" value="UniProtKB-KW"/>
</dbReference>
<dbReference type="SUPFAM" id="SSF53955">
    <property type="entry name" value="Lysozyme-like"/>
    <property type="match status" value="1"/>
</dbReference>
<dbReference type="InterPro" id="IPR023346">
    <property type="entry name" value="Lysozyme-like_dom_sf"/>
</dbReference>
<evidence type="ECO:0000256" key="13">
    <source>
        <dbReference type="ARBA" id="ARBA00023268"/>
    </source>
</evidence>
<evidence type="ECO:0000313" key="20">
    <source>
        <dbReference type="EMBL" id="PIQ68727.1"/>
    </source>
</evidence>
<keyword evidence="5" id="KW-0121">Carboxypeptidase</keyword>
<keyword evidence="14" id="KW-0961">Cell wall biogenesis/degradation</keyword>
<comment type="similarity">
    <text evidence="2">In the C-terminal section; belongs to the transpeptidase family.</text>
</comment>
<evidence type="ECO:0000256" key="14">
    <source>
        <dbReference type="ARBA" id="ARBA00023316"/>
    </source>
</evidence>
<keyword evidence="10" id="KW-0133">Cell shape</keyword>
<evidence type="ECO:0000256" key="12">
    <source>
        <dbReference type="ARBA" id="ARBA00023136"/>
    </source>
</evidence>
<sequence>MFHILCSSATIFRMHKHKKHRHILRSILLLGFSVFFFAVGVSALWVSTWKIPDISAFSERKVSQSTKIYDRTGTVLLYNLHGGEKRTVVPYSEISSNIKNAAVAIEDSEFWQHNGIRVKAIIRAVFSNLLEGNLFGGQGGSTITQQVVKNSLLTNEKKISRKLKEWVLARRLEQTFDKETILSLYLNEIPYGGTIYGIEQASQTFFGKSSRDLSLSESAYLAAIPNAPTYYSPYGNHRDKLEERKNLVLEKMLENNFITQDEFEVAKREVSPFNPDSSQGIIAPHFVMYVRQYLEEQYGKDALKEGGFTVITTLNTDLQAVAEEVVKKYALKNSETFDAENASLVALDPQTGQILTMVGSRDYFDKDIDGNFNVSLALRQPGSAIKPFVYAAAIRKGFTPETIAFDVPTEFSTTCNPDGTAPVGIDPETCYRPENYDGKYHGPISFRNALAQSVNIPAIQVLYLAGLKDSLQLAKDMGLRTLTDVARYGLTLVLGGGEVRLLDLTSGYATFASEGIRRSPQGILRVEKNGSTLEEWRDKSERVLEPNVALTISDMLSDNTARTPAFGATSPLYFPGHDVAVKTGTTNDFRDAWIIGYTPNLAVGAWAGNNDNRPMHKIAAYIVAPLWNEFMNVAMKTLPNERFNKPAEEDLSTLPPIMRGIWQGNQTYFVDKFSGKLATEFTPPELREERAIREVHSLLYSVDKNNPRIPRTTPPETDPQFPYWEYSARLWALTNGYFDESSDSIPKETDPYHTADSVPSVTFLYPPQSAVFTKQASISVQPVFTSKYPITKVNFFVNNQFVGSSSRAPWQITLTLSNIDSIGTTNELKAIAYDVVENRGENTVVFTVTE</sequence>
<dbReference type="Proteomes" id="UP000229342">
    <property type="component" value="Unassembled WGS sequence"/>
</dbReference>
<dbReference type="InterPro" id="IPR012338">
    <property type="entry name" value="Beta-lactam/transpept-like"/>
</dbReference>
<dbReference type="InterPro" id="IPR050396">
    <property type="entry name" value="Glycosyltr_51/Transpeptidase"/>
</dbReference>
<evidence type="ECO:0000256" key="15">
    <source>
        <dbReference type="ARBA" id="ARBA00034000"/>
    </source>
</evidence>
<keyword evidence="12 17" id="KW-0472">Membrane</keyword>
<comment type="caution">
    <text evidence="20">The sequence shown here is derived from an EMBL/GenBank/DDBJ whole genome shotgun (WGS) entry which is preliminary data.</text>
</comment>
<evidence type="ECO:0000259" key="19">
    <source>
        <dbReference type="Pfam" id="PF00912"/>
    </source>
</evidence>
<comment type="similarity">
    <text evidence="3">In the N-terminal section; belongs to the glycosyltransferase 51 family.</text>
</comment>
<keyword evidence="13" id="KW-0511">Multifunctional enzyme</keyword>
<evidence type="ECO:0000256" key="2">
    <source>
        <dbReference type="ARBA" id="ARBA00007090"/>
    </source>
</evidence>
<dbReference type="InterPro" id="IPR036950">
    <property type="entry name" value="PBP_transglycosylase"/>
</dbReference>
<keyword evidence="8" id="KW-0808">Transferase</keyword>
<feature type="transmembrane region" description="Helical" evidence="17">
    <location>
        <begin position="23"/>
        <end position="46"/>
    </location>
</feature>
<reference evidence="20 21" key="1">
    <citation type="submission" date="2017-09" db="EMBL/GenBank/DDBJ databases">
        <title>Depth-based differentiation of microbial function through sediment-hosted aquifers and enrichment of novel symbionts in the deep terrestrial subsurface.</title>
        <authorList>
            <person name="Probst A.J."/>
            <person name="Ladd B."/>
            <person name="Jarett J.K."/>
            <person name="Geller-Mcgrath D.E."/>
            <person name="Sieber C.M."/>
            <person name="Emerson J.B."/>
            <person name="Anantharaman K."/>
            <person name="Thomas B.C."/>
            <person name="Malmstrom R."/>
            <person name="Stieglmeier M."/>
            <person name="Klingl A."/>
            <person name="Woyke T."/>
            <person name="Ryan C.M."/>
            <person name="Banfield J.F."/>
        </authorList>
    </citation>
    <scope>NUCLEOTIDE SEQUENCE [LARGE SCALE GENOMIC DNA]</scope>
    <source>
        <strain evidence="20">CG11_big_fil_rev_8_21_14_0_20_46_11</strain>
    </source>
</reference>
<dbReference type="GO" id="GO:0005886">
    <property type="term" value="C:plasma membrane"/>
    <property type="evidence" value="ECO:0007669"/>
    <property type="project" value="UniProtKB-SubCell"/>
</dbReference>
<dbReference type="Gene3D" id="1.10.3810.10">
    <property type="entry name" value="Biosynthetic peptidoglycan transglycosylase-like"/>
    <property type="match status" value="1"/>
</dbReference>
<dbReference type="GO" id="GO:0009002">
    <property type="term" value="F:serine-type D-Ala-D-Ala carboxypeptidase activity"/>
    <property type="evidence" value="ECO:0007669"/>
    <property type="project" value="UniProtKB-EC"/>
</dbReference>
<evidence type="ECO:0000256" key="3">
    <source>
        <dbReference type="ARBA" id="ARBA00007739"/>
    </source>
</evidence>
<feature type="domain" description="Glycosyl transferase family 51" evidence="19">
    <location>
        <begin position="79"/>
        <end position="252"/>
    </location>
</feature>
<evidence type="ECO:0000259" key="18">
    <source>
        <dbReference type="Pfam" id="PF00905"/>
    </source>
</evidence>
<keyword evidence="4" id="KW-1003">Cell membrane</keyword>
<dbReference type="PANTHER" id="PTHR32282:SF11">
    <property type="entry name" value="PENICILLIN-BINDING PROTEIN 1B"/>
    <property type="match status" value="1"/>
</dbReference>